<dbReference type="PANTHER" id="PTHR43591:SF24">
    <property type="entry name" value="2-METHOXY-6-POLYPRENYL-1,4-BENZOQUINOL METHYLASE, MITOCHONDRIAL"/>
    <property type="match status" value="1"/>
</dbReference>
<dbReference type="CDD" id="cd02440">
    <property type="entry name" value="AdoMet_MTases"/>
    <property type="match status" value="1"/>
</dbReference>
<evidence type="ECO:0000313" key="3">
    <source>
        <dbReference type="Proteomes" id="UP001600943"/>
    </source>
</evidence>
<keyword evidence="2" id="KW-0489">Methyltransferase</keyword>
<dbReference type="PANTHER" id="PTHR43591">
    <property type="entry name" value="METHYLTRANSFERASE"/>
    <property type="match status" value="1"/>
</dbReference>
<evidence type="ECO:0000259" key="1">
    <source>
        <dbReference type="Pfam" id="PF08241"/>
    </source>
</evidence>
<name>A0ABQ0B6E3_9FIRM</name>
<keyword evidence="2" id="KW-0808">Transferase</keyword>
<dbReference type="Proteomes" id="UP001600943">
    <property type="component" value="Unassembled WGS sequence"/>
</dbReference>
<dbReference type="Gene3D" id="3.40.50.150">
    <property type="entry name" value="Vaccinia Virus protein VP39"/>
    <property type="match status" value="1"/>
</dbReference>
<sequence length="259" mass="30279">MERLLEKIEKYWSTRTEGYSEVNHKELEGMQKEAWLEVLEAEFPAVPREEIKILDIGTGPGFFPIILAEAGYPVTAVDYTREMLEKAMENAGSLCEKIDFYRMDAQNLGFEDNTFDVVISRNLTWNLEKPEQAYREWHRVLKPGGKLLNFDANWYGYLYDEEKRDAYEQDRKNVEQLSLDDHYLCTDIDAMEQIALQMPLSAQTRPGWDMEILKKTGFAEIHTDISVWERVWSKEEKLNYGSTPMFMINGRKGDSKVYA</sequence>
<dbReference type="GO" id="GO:0008168">
    <property type="term" value="F:methyltransferase activity"/>
    <property type="evidence" value="ECO:0007669"/>
    <property type="project" value="UniProtKB-KW"/>
</dbReference>
<dbReference type="GO" id="GO:0032259">
    <property type="term" value="P:methylation"/>
    <property type="evidence" value="ECO:0007669"/>
    <property type="project" value="UniProtKB-KW"/>
</dbReference>
<dbReference type="SUPFAM" id="SSF53335">
    <property type="entry name" value="S-adenosyl-L-methionine-dependent methyltransferases"/>
    <property type="match status" value="1"/>
</dbReference>
<dbReference type="InterPro" id="IPR029063">
    <property type="entry name" value="SAM-dependent_MTases_sf"/>
</dbReference>
<proteinExistence type="predicted"/>
<dbReference type="InterPro" id="IPR013216">
    <property type="entry name" value="Methyltransf_11"/>
</dbReference>
<reference evidence="2 3" key="1">
    <citation type="submission" date="2024-04" db="EMBL/GenBank/DDBJ databases">
        <title>Defined microbial consortia suppress multidrug-resistant proinflammatory Enterobacteriaceae via ecological control.</title>
        <authorList>
            <person name="Furuichi M."/>
            <person name="Kawaguchi T."/>
            <person name="Pust M."/>
            <person name="Yasuma K."/>
            <person name="Plichta D."/>
            <person name="Hasegawa N."/>
            <person name="Ohya T."/>
            <person name="Bhattarai S."/>
            <person name="Sasajima S."/>
            <person name="Aoto Y."/>
            <person name="Tuganbaev T."/>
            <person name="Yaginuma M."/>
            <person name="Ueda M."/>
            <person name="Okahashi N."/>
            <person name="Amafuji K."/>
            <person name="Kiridooshi Y."/>
            <person name="Sugita K."/>
            <person name="Strazar M."/>
            <person name="Skelly A."/>
            <person name="Suda W."/>
            <person name="Hattori M."/>
            <person name="Nakamoto N."/>
            <person name="Caballero S."/>
            <person name="Norman J."/>
            <person name="Olle B."/>
            <person name="Tanoue T."/>
            <person name="Arita M."/>
            <person name="Bucci V."/>
            <person name="Atarashi K."/>
            <person name="Xavier R."/>
            <person name="Honda K."/>
        </authorList>
    </citation>
    <scope>NUCLEOTIDE SEQUENCE [LARGE SCALE GENOMIC DNA]</scope>
    <source>
        <strain evidence="3">k04-0078-D8-1</strain>
    </source>
</reference>
<dbReference type="Pfam" id="PF08241">
    <property type="entry name" value="Methyltransf_11"/>
    <property type="match status" value="1"/>
</dbReference>
<comment type="caution">
    <text evidence="2">The sequence shown here is derived from an EMBL/GenBank/DDBJ whole genome shotgun (WGS) entry which is preliminary data.</text>
</comment>
<organism evidence="2 3">
    <name type="scientific">Blautia hominis</name>
    <dbReference type="NCBI Taxonomy" id="2025493"/>
    <lineage>
        <taxon>Bacteria</taxon>
        <taxon>Bacillati</taxon>
        <taxon>Bacillota</taxon>
        <taxon>Clostridia</taxon>
        <taxon>Lachnospirales</taxon>
        <taxon>Lachnospiraceae</taxon>
        <taxon>Blautia</taxon>
    </lineage>
</organism>
<protein>
    <submittedName>
        <fullName evidence="2">Class I SAM-dependent methyltransferase</fullName>
    </submittedName>
</protein>
<dbReference type="RefSeq" id="WP_095171289.1">
    <property type="nucleotide sequence ID" value="NZ_BAABYW010000001.1"/>
</dbReference>
<keyword evidence="3" id="KW-1185">Reference proteome</keyword>
<dbReference type="EMBL" id="BAABYW010000001">
    <property type="protein sequence ID" value="GAA6407017.1"/>
    <property type="molecule type" value="Genomic_DNA"/>
</dbReference>
<accession>A0ABQ0B6E3</accession>
<feature type="domain" description="Methyltransferase type 11" evidence="1">
    <location>
        <begin position="54"/>
        <end position="148"/>
    </location>
</feature>
<gene>
    <name evidence="2" type="ORF">K040078D81_11340</name>
</gene>
<evidence type="ECO:0000313" key="2">
    <source>
        <dbReference type="EMBL" id="GAA6407017.1"/>
    </source>
</evidence>